<dbReference type="InterPro" id="IPR000551">
    <property type="entry name" value="MerR-type_HTH_dom"/>
</dbReference>
<gene>
    <name evidence="5" type="ORF">EA795_04755</name>
</gene>
<dbReference type="Gene3D" id="1.10.1660.10">
    <property type="match status" value="1"/>
</dbReference>
<organism evidence="5 6">
    <name type="scientific">Stutzerimonas nitrititolerans</name>
    <dbReference type="NCBI Taxonomy" id="2482751"/>
    <lineage>
        <taxon>Bacteria</taxon>
        <taxon>Pseudomonadati</taxon>
        <taxon>Pseudomonadota</taxon>
        <taxon>Gammaproteobacteria</taxon>
        <taxon>Pseudomonadales</taxon>
        <taxon>Pseudomonadaceae</taxon>
        <taxon>Stutzerimonas</taxon>
    </lineage>
</organism>
<dbReference type="GeneID" id="84608342"/>
<comment type="caution">
    <text evidence="5">The sequence shown here is derived from an EMBL/GenBank/DDBJ whole genome shotgun (WGS) entry which is preliminary data.</text>
</comment>
<evidence type="ECO:0000313" key="5">
    <source>
        <dbReference type="EMBL" id="RMI02210.1"/>
    </source>
</evidence>
<keyword evidence="3" id="KW-0804">Transcription</keyword>
<dbReference type="CDD" id="cd01104">
    <property type="entry name" value="HTH_MlrA-CarA"/>
    <property type="match status" value="1"/>
</dbReference>
<accession>A0ABX9V7Z0</accession>
<proteinExistence type="predicted"/>
<keyword evidence="6" id="KW-1185">Reference proteome</keyword>
<dbReference type="InterPro" id="IPR009061">
    <property type="entry name" value="DNA-bd_dom_put_sf"/>
</dbReference>
<evidence type="ECO:0000256" key="1">
    <source>
        <dbReference type="ARBA" id="ARBA00023015"/>
    </source>
</evidence>
<evidence type="ECO:0000256" key="2">
    <source>
        <dbReference type="ARBA" id="ARBA00023125"/>
    </source>
</evidence>
<keyword evidence="1" id="KW-0805">Transcription regulation</keyword>
<sequence length="302" mass="34022">MSPQARSGTQLPEGLLPICEVAHQTGVNPATLRGWERRFGLIQPQRTTRGLRLYDAEQIIRIRQILVWLEQGVNISQVSGLLQGPQQAAEPTGASWVEQQQLWLSRIEEFNERALDDYFNQAIALYSAETLCRHLLWPVLEQLQLRWSGPIRRRLEQVFFLPWLRINLGTRVYHSNRLLNGPPLLTLNLSDHVMEPGLWLCAWLASNTGCPVRVIDWSIPVADLSLAISRIGPRAVLLYGNETLEPGYLGRLFDAVDCPQLLCGHAVSIRPEERVVLPNLHLASNPLAALHCLRQLGVLDGP</sequence>
<dbReference type="SUPFAM" id="SSF46955">
    <property type="entry name" value="Putative DNA-binding domain"/>
    <property type="match status" value="1"/>
</dbReference>
<evidence type="ECO:0000256" key="3">
    <source>
        <dbReference type="ARBA" id="ARBA00023163"/>
    </source>
</evidence>
<protein>
    <submittedName>
        <fullName evidence="5">MerR family transcriptional regulator</fullName>
    </submittedName>
</protein>
<dbReference type="PANTHER" id="PTHR30204:SF67">
    <property type="entry name" value="HTH-TYPE TRANSCRIPTIONAL REGULATOR MLRA-RELATED"/>
    <property type="match status" value="1"/>
</dbReference>
<dbReference type="SMART" id="SM00422">
    <property type="entry name" value="HTH_MERR"/>
    <property type="match status" value="1"/>
</dbReference>
<dbReference type="Proteomes" id="UP000269134">
    <property type="component" value="Unassembled WGS sequence"/>
</dbReference>
<dbReference type="PROSITE" id="PS50937">
    <property type="entry name" value="HTH_MERR_2"/>
    <property type="match status" value="1"/>
</dbReference>
<dbReference type="Pfam" id="PF13411">
    <property type="entry name" value="MerR_1"/>
    <property type="match status" value="1"/>
</dbReference>
<evidence type="ECO:0000259" key="4">
    <source>
        <dbReference type="PROSITE" id="PS50937"/>
    </source>
</evidence>
<name>A0ABX9V7Z0_9GAMM</name>
<dbReference type="InterPro" id="IPR047057">
    <property type="entry name" value="MerR_fam"/>
</dbReference>
<dbReference type="RefSeq" id="WP_122075845.1">
    <property type="nucleotide sequence ID" value="NZ_RFFL01000003.1"/>
</dbReference>
<dbReference type="PANTHER" id="PTHR30204">
    <property type="entry name" value="REDOX-CYCLING DRUG-SENSING TRANSCRIPTIONAL ACTIVATOR SOXR"/>
    <property type="match status" value="1"/>
</dbReference>
<keyword evidence="2" id="KW-0238">DNA-binding</keyword>
<evidence type="ECO:0000313" key="6">
    <source>
        <dbReference type="Proteomes" id="UP000269134"/>
    </source>
</evidence>
<feature type="domain" description="HTH merR-type" evidence="4">
    <location>
        <begin position="15"/>
        <end position="84"/>
    </location>
</feature>
<dbReference type="EMBL" id="RFFL01000003">
    <property type="protein sequence ID" value="RMI02210.1"/>
    <property type="molecule type" value="Genomic_DNA"/>
</dbReference>
<reference evidence="5 6" key="1">
    <citation type="submission" date="2018-10" db="EMBL/GenBank/DDBJ databases">
        <title>Pseudomonas sp. GL14 genome.</title>
        <authorList>
            <person name="Peng J."/>
            <person name="Liu Z.-P."/>
        </authorList>
    </citation>
    <scope>NUCLEOTIDE SEQUENCE [LARGE SCALE GENOMIC DNA]</scope>
    <source>
        <strain evidence="5 6">GL14</strain>
    </source>
</reference>